<gene>
    <name evidence="1" type="ORF">Amac_058110</name>
</gene>
<name>A0A5M3WTJ3_9ACTN</name>
<reference evidence="1 2" key="1">
    <citation type="submission" date="2019-10" db="EMBL/GenBank/DDBJ databases">
        <title>Whole genome shotgun sequence of Acrocarpospora macrocephala NBRC 16266.</title>
        <authorList>
            <person name="Ichikawa N."/>
            <person name="Kimura A."/>
            <person name="Kitahashi Y."/>
            <person name="Komaki H."/>
            <person name="Oguchi A."/>
        </authorList>
    </citation>
    <scope>NUCLEOTIDE SEQUENCE [LARGE SCALE GENOMIC DNA]</scope>
    <source>
        <strain evidence="1 2">NBRC 16266</strain>
    </source>
</reference>
<dbReference type="Proteomes" id="UP000331127">
    <property type="component" value="Unassembled WGS sequence"/>
</dbReference>
<keyword evidence="2" id="KW-1185">Reference proteome</keyword>
<protein>
    <submittedName>
        <fullName evidence="1">Uncharacterized protein</fullName>
    </submittedName>
</protein>
<evidence type="ECO:0000313" key="2">
    <source>
        <dbReference type="Proteomes" id="UP000331127"/>
    </source>
</evidence>
<dbReference type="RefSeq" id="WP_155357540.1">
    <property type="nucleotide sequence ID" value="NZ_BAAAHL010000012.1"/>
</dbReference>
<dbReference type="EMBL" id="BLAE01000035">
    <property type="protein sequence ID" value="GES12214.1"/>
    <property type="molecule type" value="Genomic_DNA"/>
</dbReference>
<dbReference type="OrthoDB" id="3676657at2"/>
<dbReference type="SUPFAM" id="SSF52467">
    <property type="entry name" value="DHS-like NAD/FAD-binding domain"/>
    <property type="match status" value="1"/>
</dbReference>
<dbReference type="AlphaFoldDB" id="A0A5M3WTJ3"/>
<comment type="caution">
    <text evidence="1">The sequence shown here is derived from an EMBL/GenBank/DDBJ whole genome shotgun (WGS) entry which is preliminary data.</text>
</comment>
<evidence type="ECO:0000313" key="1">
    <source>
        <dbReference type="EMBL" id="GES12214.1"/>
    </source>
</evidence>
<organism evidence="1 2">
    <name type="scientific">Acrocarpospora macrocephala</name>
    <dbReference type="NCBI Taxonomy" id="150177"/>
    <lineage>
        <taxon>Bacteria</taxon>
        <taxon>Bacillati</taxon>
        <taxon>Actinomycetota</taxon>
        <taxon>Actinomycetes</taxon>
        <taxon>Streptosporangiales</taxon>
        <taxon>Streptosporangiaceae</taxon>
        <taxon>Acrocarpospora</taxon>
    </lineage>
</organism>
<sequence length="293" mass="32920">MREVDWNRLIDGLTTGDCTPFLGAGVSRGTLPTGSELSEDWANRLGYPFKASDLLPEVMDYAMITQGDSIYVKRQVIQELTARGRPDFSSDVEAHAVMARFPIPVYFTTNYDDFMVEALKRAGKQPTALSCPWHVNRYRQNGTFGPELIPSPGEPVVFHLHGNMADPSSLVLSKSDYIEFLISLSMDHASDDHAMIPSALLPALTTRPLLFIGYSLQDWSFAVLFQGLLKTVSAVHHRRHISVQLLPPTVRDGADDSAQNYLTEFFGRWNISVYWGKVEDFCSELRTRMGWGR</sequence>
<dbReference type="InterPro" id="IPR029035">
    <property type="entry name" value="DHS-like_NAD/FAD-binding_dom"/>
</dbReference>
<proteinExistence type="predicted"/>
<dbReference type="Pfam" id="PF13289">
    <property type="entry name" value="SIR2_2"/>
    <property type="match status" value="1"/>
</dbReference>
<accession>A0A5M3WTJ3</accession>